<evidence type="ECO:0000259" key="2">
    <source>
        <dbReference type="PROSITE" id="PS51770"/>
    </source>
</evidence>
<dbReference type="PANTHER" id="PTHR11049:SF24">
    <property type="entry name" value="CYTOSOLIC ACYL COENZYME A THIOESTER HYDROLASE"/>
    <property type="match status" value="1"/>
</dbReference>
<dbReference type="PANTHER" id="PTHR11049">
    <property type="entry name" value="ACYL COENZYME A THIOESTER HYDROLASE"/>
    <property type="match status" value="1"/>
</dbReference>
<feature type="domain" description="HotDog ACOT-type" evidence="2">
    <location>
        <begin position="197"/>
        <end position="310"/>
    </location>
</feature>
<name>A0A5J4Z6W7_PORPP</name>
<reference evidence="4" key="1">
    <citation type="journal article" date="2019" name="Nat. Commun.">
        <title>Expansion of phycobilisome linker gene families in mesophilic red algae.</title>
        <authorList>
            <person name="Lee J."/>
            <person name="Kim D."/>
            <person name="Bhattacharya D."/>
            <person name="Yoon H.S."/>
        </authorList>
    </citation>
    <scope>NUCLEOTIDE SEQUENCE [LARGE SCALE GENOMIC DNA]</scope>
    <source>
        <strain evidence="4">CCMP 1328</strain>
    </source>
</reference>
<dbReference type="GO" id="GO:0052816">
    <property type="term" value="F:long-chain fatty acyl-CoA hydrolase activity"/>
    <property type="evidence" value="ECO:0007669"/>
    <property type="project" value="TreeGrafter"/>
</dbReference>
<dbReference type="Gene3D" id="3.10.129.10">
    <property type="entry name" value="Hotdog Thioesterase"/>
    <property type="match status" value="2"/>
</dbReference>
<dbReference type="SUPFAM" id="SSF54637">
    <property type="entry name" value="Thioesterase/thiol ester dehydrase-isomerase"/>
    <property type="match status" value="2"/>
</dbReference>
<dbReference type="EMBL" id="VRMN01000001">
    <property type="protein sequence ID" value="KAA8498427.1"/>
    <property type="molecule type" value="Genomic_DNA"/>
</dbReference>
<organism evidence="3 4">
    <name type="scientific">Porphyridium purpureum</name>
    <name type="common">Red alga</name>
    <name type="synonym">Porphyridium cruentum</name>
    <dbReference type="NCBI Taxonomy" id="35688"/>
    <lineage>
        <taxon>Eukaryota</taxon>
        <taxon>Rhodophyta</taxon>
        <taxon>Bangiophyceae</taxon>
        <taxon>Porphyridiales</taxon>
        <taxon>Porphyridiaceae</taxon>
        <taxon>Porphyridium</taxon>
    </lineage>
</organism>
<keyword evidence="1" id="KW-0378">Hydrolase</keyword>
<dbReference type="GO" id="GO:0009062">
    <property type="term" value="P:fatty acid catabolic process"/>
    <property type="evidence" value="ECO:0007669"/>
    <property type="project" value="TreeGrafter"/>
</dbReference>
<dbReference type="AlphaFoldDB" id="A0A5J4Z6W7"/>
<dbReference type="GO" id="GO:0005829">
    <property type="term" value="C:cytosol"/>
    <property type="evidence" value="ECO:0007669"/>
    <property type="project" value="TreeGrafter"/>
</dbReference>
<dbReference type="OrthoDB" id="331699at2759"/>
<keyword evidence="4" id="KW-1185">Reference proteome</keyword>
<dbReference type="InterPro" id="IPR033120">
    <property type="entry name" value="HOTDOG_ACOT"/>
</dbReference>
<dbReference type="Pfam" id="PF03061">
    <property type="entry name" value="4HBT"/>
    <property type="match status" value="2"/>
</dbReference>
<dbReference type="InterPro" id="IPR029069">
    <property type="entry name" value="HotDog_dom_sf"/>
</dbReference>
<proteinExistence type="predicted"/>
<dbReference type="GO" id="GO:0006637">
    <property type="term" value="P:acyl-CoA metabolic process"/>
    <property type="evidence" value="ECO:0007669"/>
    <property type="project" value="TreeGrafter"/>
</dbReference>
<dbReference type="InterPro" id="IPR006683">
    <property type="entry name" value="Thioestr_dom"/>
</dbReference>
<evidence type="ECO:0000313" key="3">
    <source>
        <dbReference type="EMBL" id="KAA8498427.1"/>
    </source>
</evidence>
<feature type="domain" description="HotDog ACOT-type" evidence="2">
    <location>
        <begin position="14"/>
        <end position="127"/>
    </location>
</feature>
<protein>
    <submittedName>
        <fullName evidence="3">Acyl-coenzyme A thioesterase 11</fullName>
    </submittedName>
</protein>
<comment type="caution">
    <text evidence="3">The sequence shown here is derived from an EMBL/GenBank/DDBJ whole genome shotgun (WGS) entry which is preliminary data.</text>
</comment>
<dbReference type="CDD" id="cd03442">
    <property type="entry name" value="BFIT_BACH"/>
    <property type="match status" value="2"/>
</dbReference>
<accession>A0A5J4Z6W7</accession>
<dbReference type="Proteomes" id="UP000324585">
    <property type="component" value="Unassembled WGS sequence"/>
</dbReference>
<dbReference type="InterPro" id="IPR040170">
    <property type="entry name" value="Cytosol_ACT"/>
</dbReference>
<evidence type="ECO:0000256" key="1">
    <source>
        <dbReference type="ARBA" id="ARBA00022801"/>
    </source>
</evidence>
<sequence length="376" mass="42680">MEGREVVIHEKTPAESATFLADILGDRYTTTAGGMLSTGAILDLMDVCAGRVAWMHVGGMVATVSFDKVELFAPVSHMDLVRVEARVVETGSSSMTVYCSCYKHDIQTRQFIKTTESFIVMVALDPETRRPNKNIPRIRLETQSDKEIALLVAERKKLNRLWMNMQKESNDGTPLKAKDVEEASTFMSTRRELLTIPETKVVIRKQSMPRNLNHSQTLFGGDILLWMEQAAVYAGKRFTQNEHMLTLTMNRLSFTQPIFVEDVIEMHARVVYVRKYILEVEVTCFVDRQKAIKLVPSHTGYFTLLNLDPLGMKRPICTGLKFSDDDQESLLTYKKAKDRFLFEQKHMMAQAQAPSELNRVLSAADEADAGQKFAFH</sequence>
<dbReference type="OMA" id="GVTNTMF"/>
<gene>
    <name evidence="3" type="ORF">FVE85_6012</name>
</gene>
<evidence type="ECO:0000313" key="4">
    <source>
        <dbReference type="Proteomes" id="UP000324585"/>
    </source>
</evidence>
<dbReference type="PROSITE" id="PS51770">
    <property type="entry name" value="HOTDOG_ACOT"/>
    <property type="match status" value="2"/>
</dbReference>